<reference evidence="1 2" key="1">
    <citation type="submission" date="2014-04" db="EMBL/GenBank/DDBJ databases">
        <authorList>
            <consortium name="DOE Joint Genome Institute"/>
            <person name="Kuo A."/>
            <person name="Gay G."/>
            <person name="Dore J."/>
            <person name="Kohler A."/>
            <person name="Nagy L.G."/>
            <person name="Floudas D."/>
            <person name="Copeland A."/>
            <person name="Barry K.W."/>
            <person name="Cichocki N."/>
            <person name="Veneault-Fourrey C."/>
            <person name="LaButti K."/>
            <person name="Lindquist E.A."/>
            <person name="Lipzen A."/>
            <person name="Lundell T."/>
            <person name="Morin E."/>
            <person name="Murat C."/>
            <person name="Sun H."/>
            <person name="Tunlid A."/>
            <person name="Henrissat B."/>
            <person name="Grigoriev I.V."/>
            <person name="Hibbett D.S."/>
            <person name="Martin F."/>
            <person name="Nordberg H.P."/>
            <person name="Cantor M.N."/>
            <person name="Hua S.X."/>
        </authorList>
    </citation>
    <scope>NUCLEOTIDE SEQUENCE [LARGE SCALE GENOMIC DNA]</scope>
    <source>
        <strain evidence="2">h7</strain>
    </source>
</reference>
<sequence length="56" mass="6452">MPRDRSEFLCQSNWQLHRGLFSNTQLVSCFTIAISQHHTYSLWIDTALLLEGEGIS</sequence>
<accession>A0A0C3CFP3</accession>
<dbReference type="Proteomes" id="UP000053424">
    <property type="component" value="Unassembled WGS sequence"/>
</dbReference>
<evidence type="ECO:0000313" key="2">
    <source>
        <dbReference type="Proteomes" id="UP000053424"/>
    </source>
</evidence>
<dbReference type="EMBL" id="KN831769">
    <property type="protein sequence ID" value="KIM47565.1"/>
    <property type="molecule type" value="Genomic_DNA"/>
</dbReference>
<dbReference type="AlphaFoldDB" id="A0A0C3CFP3"/>
<name>A0A0C3CFP3_HEBCY</name>
<protein>
    <submittedName>
        <fullName evidence="1">Uncharacterized protein</fullName>
    </submittedName>
</protein>
<dbReference type="HOGENOM" id="CLU_3014387_0_0_1"/>
<organism evidence="1 2">
    <name type="scientific">Hebeloma cylindrosporum</name>
    <dbReference type="NCBI Taxonomy" id="76867"/>
    <lineage>
        <taxon>Eukaryota</taxon>
        <taxon>Fungi</taxon>
        <taxon>Dikarya</taxon>
        <taxon>Basidiomycota</taxon>
        <taxon>Agaricomycotina</taxon>
        <taxon>Agaricomycetes</taxon>
        <taxon>Agaricomycetidae</taxon>
        <taxon>Agaricales</taxon>
        <taxon>Agaricineae</taxon>
        <taxon>Hymenogastraceae</taxon>
        <taxon>Hebeloma</taxon>
    </lineage>
</organism>
<proteinExistence type="predicted"/>
<gene>
    <name evidence="1" type="ORF">M413DRAFT_203621</name>
</gene>
<evidence type="ECO:0000313" key="1">
    <source>
        <dbReference type="EMBL" id="KIM47565.1"/>
    </source>
</evidence>
<reference evidence="2" key="2">
    <citation type="submission" date="2015-01" db="EMBL/GenBank/DDBJ databases">
        <title>Evolutionary Origins and Diversification of the Mycorrhizal Mutualists.</title>
        <authorList>
            <consortium name="DOE Joint Genome Institute"/>
            <consortium name="Mycorrhizal Genomics Consortium"/>
            <person name="Kohler A."/>
            <person name="Kuo A."/>
            <person name="Nagy L.G."/>
            <person name="Floudas D."/>
            <person name="Copeland A."/>
            <person name="Barry K.W."/>
            <person name="Cichocki N."/>
            <person name="Veneault-Fourrey C."/>
            <person name="LaButti K."/>
            <person name="Lindquist E.A."/>
            <person name="Lipzen A."/>
            <person name="Lundell T."/>
            <person name="Morin E."/>
            <person name="Murat C."/>
            <person name="Riley R."/>
            <person name="Ohm R."/>
            <person name="Sun H."/>
            <person name="Tunlid A."/>
            <person name="Henrissat B."/>
            <person name="Grigoriev I.V."/>
            <person name="Hibbett D.S."/>
            <person name="Martin F."/>
        </authorList>
    </citation>
    <scope>NUCLEOTIDE SEQUENCE [LARGE SCALE GENOMIC DNA]</scope>
    <source>
        <strain evidence="2">h7</strain>
    </source>
</reference>
<keyword evidence="2" id="KW-1185">Reference proteome</keyword>